<dbReference type="RefSeq" id="XP_031929842.1">
    <property type="nucleotide sequence ID" value="XM_032072183.1"/>
</dbReference>
<dbReference type="EMBL" id="ML737608">
    <property type="protein sequence ID" value="KAE8366761.1"/>
    <property type="molecule type" value="Genomic_DNA"/>
</dbReference>
<organism evidence="1 2">
    <name type="scientific">Aspergillus caelatus</name>
    <dbReference type="NCBI Taxonomy" id="61420"/>
    <lineage>
        <taxon>Eukaryota</taxon>
        <taxon>Fungi</taxon>
        <taxon>Dikarya</taxon>
        <taxon>Ascomycota</taxon>
        <taxon>Pezizomycotina</taxon>
        <taxon>Eurotiomycetes</taxon>
        <taxon>Eurotiomycetidae</taxon>
        <taxon>Eurotiales</taxon>
        <taxon>Aspergillaceae</taxon>
        <taxon>Aspergillus</taxon>
        <taxon>Aspergillus subgen. Circumdati</taxon>
    </lineage>
</organism>
<dbReference type="AlphaFoldDB" id="A0A5N7AA53"/>
<dbReference type="GeneID" id="43656629"/>
<dbReference type="Proteomes" id="UP000326268">
    <property type="component" value="Unassembled WGS sequence"/>
</dbReference>
<keyword evidence="2" id="KW-1185">Reference proteome</keyword>
<proteinExistence type="predicted"/>
<reference evidence="1 2" key="1">
    <citation type="submission" date="2019-04" db="EMBL/GenBank/DDBJ databases">
        <title>Friends and foes A comparative genomics studyof 23 Aspergillus species from section Flavi.</title>
        <authorList>
            <consortium name="DOE Joint Genome Institute"/>
            <person name="Kjaerbolling I."/>
            <person name="Vesth T."/>
            <person name="Frisvad J.C."/>
            <person name="Nybo J.L."/>
            <person name="Theobald S."/>
            <person name="Kildgaard S."/>
            <person name="Isbrandt T."/>
            <person name="Kuo A."/>
            <person name="Sato A."/>
            <person name="Lyhne E.K."/>
            <person name="Kogle M.E."/>
            <person name="Wiebenga A."/>
            <person name="Kun R.S."/>
            <person name="Lubbers R.J."/>
            <person name="Makela M.R."/>
            <person name="Barry K."/>
            <person name="Chovatia M."/>
            <person name="Clum A."/>
            <person name="Daum C."/>
            <person name="Haridas S."/>
            <person name="He G."/>
            <person name="LaButti K."/>
            <person name="Lipzen A."/>
            <person name="Mondo S."/>
            <person name="Riley R."/>
            <person name="Salamov A."/>
            <person name="Simmons B.A."/>
            <person name="Magnuson J.K."/>
            <person name="Henrissat B."/>
            <person name="Mortensen U.H."/>
            <person name="Larsen T.O."/>
            <person name="Devries R.P."/>
            <person name="Grigoriev I.V."/>
            <person name="Machida M."/>
            <person name="Baker S.E."/>
            <person name="Andersen M.R."/>
        </authorList>
    </citation>
    <scope>NUCLEOTIDE SEQUENCE [LARGE SCALE GENOMIC DNA]</scope>
    <source>
        <strain evidence="1 2">CBS 763.97</strain>
    </source>
</reference>
<sequence>MSYDIPRRPVPEPIYVPMPQNNSWDSEAANMAQTNATNINAGIRANYEFANQRFGNENYGTILRWDIYNQREIPLYSLALYEIGLSRQAFEEFCHQLRSTYDNSSREIDWTSTILALVFPPLALCLMPCGLFPVRGDNNKIAKSMAAAICEINRRLQADSTPVAFAFKVHMQLRPVLHEVTVQYVPL</sequence>
<gene>
    <name evidence="1" type="ORF">BDV27DRAFT_155652</name>
</gene>
<name>A0A5N7AA53_9EURO</name>
<protein>
    <submittedName>
        <fullName evidence="1">Uncharacterized protein</fullName>
    </submittedName>
</protein>
<evidence type="ECO:0000313" key="1">
    <source>
        <dbReference type="EMBL" id="KAE8366761.1"/>
    </source>
</evidence>
<accession>A0A5N7AA53</accession>
<evidence type="ECO:0000313" key="2">
    <source>
        <dbReference type="Proteomes" id="UP000326268"/>
    </source>
</evidence>
<dbReference type="OrthoDB" id="4436586at2759"/>